<sequence length="70" mass="8148">MIQAIIRHMERRRYTNEDGKTFIQCRCSATYSGDTWVDTEWLFATHVEKQIKYAEKGGQSGIPCDNDYPS</sequence>
<evidence type="ECO:0000313" key="2">
    <source>
        <dbReference type="Proteomes" id="UP000259952"/>
    </source>
</evidence>
<organism evidence="1 2">
    <name type="scientific">Gordonia phage Fryberger</name>
    <dbReference type="NCBI Taxonomy" id="2250392"/>
    <lineage>
        <taxon>Viruses</taxon>
        <taxon>Duplodnaviria</taxon>
        <taxon>Heunggongvirae</taxon>
        <taxon>Uroviricota</taxon>
        <taxon>Caudoviricetes</taxon>
        <taxon>Ronaldovirus</taxon>
        <taxon>Ronaldovirus fryberger</taxon>
    </lineage>
</organism>
<proteinExistence type="predicted"/>
<dbReference type="EMBL" id="MH479913">
    <property type="protein sequence ID" value="AXN53449.1"/>
    <property type="molecule type" value="Genomic_DNA"/>
</dbReference>
<accession>A0A346FCI5</accession>
<dbReference type="RefSeq" id="YP_009807583.1">
    <property type="nucleotide sequence ID" value="NC_048027.1"/>
</dbReference>
<reference evidence="1 2" key="1">
    <citation type="submission" date="2018-06" db="EMBL/GenBank/DDBJ databases">
        <authorList>
            <person name="Searcy Z.E."/>
            <person name="Delesalle V.A."/>
            <person name="Garlena R.A."/>
            <person name="Russell D.A."/>
            <person name="Pope W.H."/>
            <person name="Jacobs-Sera D."/>
            <person name="Hatfull G.F."/>
        </authorList>
    </citation>
    <scope>NUCLEOTIDE SEQUENCE [LARGE SCALE GENOMIC DNA]</scope>
</reference>
<dbReference type="GeneID" id="54998464"/>
<gene>
    <name evidence="1" type="primary">31</name>
    <name evidence="1" type="ORF">SEA_FRYBERGER_31</name>
</gene>
<dbReference type="Proteomes" id="UP000259952">
    <property type="component" value="Segment"/>
</dbReference>
<keyword evidence="2" id="KW-1185">Reference proteome</keyword>
<name>A0A346FCI5_9CAUD</name>
<protein>
    <submittedName>
        <fullName evidence="1">Uncharacterized protein</fullName>
    </submittedName>
</protein>
<dbReference type="KEGG" id="vg:54998464"/>
<evidence type="ECO:0000313" key="1">
    <source>
        <dbReference type="EMBL" id="AXN53449.1"/>
    </source>
</evidence>